<reference evidence="3" key="1">
    <citation type="submission" date="2011-02" db="EMBL/GenBank/DDBJ databases">
        <title>The complete sequence of chromosome of Deinococcus proteolyticus DSM 20540.</title>
        <authorList>
            <consortium name="US DOE Joint Genome Institute (JGI-PGF)"/>
            <person name="Lucas S."/>
            <person name="Copeland A."/>
            <person name="Lapidus A."/>
            <person name="Bruce D."/>
            <person name="Goodwin L."/>
            <person name="Pitluck S."/>
            <person name="Kyrpides N."/>
            <person name="Mavromatis K."/>
            <person name="Pagani I."/>
            <person name="Ivanova N."/>
            <person name="Ovchinnikova G."/>
            <person name="Zeytun A."/>
            <person name="Detter J.C."/>
            <person name="Han C."/>
            <person name="Land M."/>
            <person name="Hauser L."/>
            <person name="Markowitz V."/>
            <person name="Cheng J.-F."/>
            <person name="Hugenholtz P."/>
            <person name="Woyke T."/>
            <person name="Wu D."/>
            <person name="Pukall R."/>
            <person name="Steenblock K."/>
            <person name="Brambilla E."/>
            <person name="Klenk H.-P."/>
            <person name="Eisen J.A."/>
        </authorList>
    </citation>
    <scope>NUCLEOTIDE SEQUENCE [LARGE SCALE GENOMIC DNA]</scope>
    <source>
        <strain evidence="3">ATCC 35074 / DSM 20540 / JCM 6276 / NBRC 101906 / NCIMB 13154 / VKM Ac-1939 / CCM 2703 / MRP</strain>
    </source>
</reference>
<protein>
    <submittedName>
        <fullName evidence="2">Uncharacterized protein</fullName>
    </submittedName>
</protein>
<feature type="signal peptide" evidence="1">
    <location>
        <begin position="1"/>
        <end position="23"/>
    </location>
</feature>
<evidence type="ECO:0000313" key="3">
    <source>
        <dbReference type="Proteomes" id="UP000007718"/>
    </source>
</evidence>
<evidence type="ECO:0000256" key="1">
    <source>
        <dbReference type="SAM" id="SignalP"/>
    </source>
</evidence>
<feature type="chain" id="PRO_5003259548" evidence="1">
    <location>
        <begin position="24"/>
        <end position="168"/>
    </location>
</feature>
<dbReference type="EMBL" id="CP002536">
    <property type="protein sequence ID" value="ADY26810.1"/>
    <property type="molecule type" value="Genomic_DNA"/>
</dbReference>
<name>F0RKU8_DEIPM</name>
<dbReference type="KEGG" id="dpt:Deipr_1676"/>
<dbReference type="STRING" id="693977.Deipr_1676"/>
<evidence type="ECO:0000313" key="2">
    <source>
        <dbReference type="EMBL" id="ADY26810.1"/>
    </source>
</evidence>
<proteinExistence type="predicted"/>
<dbReference type="Proteomes" id="UP000007718">
    <property type="component" value="Chromosome"/>
</dbReference>
<organism evidence="2 3">
    <name type="scientific">Deinococcus proteolyticus (strain ATCC 35074 / DSM 20540 / JCM 6276 / NBRC 101906 / NCIMB 13154 / VKM Ac-1939 / CCM 2703 / MRP)</name>
    <dbReference type="NCBI Taxonomy" id="693977"/>
    <lineage>
        <taxon>Bacteria</taxon>
        <taxon>Thermotogati</taxon>
        <taxon>Deinococcota</taxon>
        <taxon>Deinococci</taxon>
        <taxon>Deinococcales</taxon>
        <taxon>Deinococcaceae</taxon>
        <taxon>Deinococcus</taxon>
    </lineage>
</organism>
<dbReference type="AlphaFoldDB" id="F0RKU8"/>
<sequence>MNKVSSLTLLAALSASVLPTAQAAPAVVGTVTSIASAPVCRELGCRLLGSRIDRSGPGNPLNVSTYTLPQGQRLEETRLQLPGQAGHGQIVRLRYDRGNSSYGAVNAAKLASVAAGRAVTAAQVRACWNRGVTPTSSPRIISQRGFNDPLVTCEVRAGRQTVTVSLSL</sequence>
<accession>F0RKU8</accession>
<dbReference type="HOGENOM" id="CLU_1583801_0_0_0"/>
<keyword evidence="3" id="KW-1185">Reference proteome</keyword>
<dbReference type="RefSeq" id="WP_013615418.1">
    <property type="nucleotide sequence ID" value="NC_015161.1"/>
</dbReference>
<reference evidence="2 3" key="2">
    <citation type="journal article" date="2012" name="Stand. Genomic Sci.">
        <title>Complete genome sequence of the orange-red pigmented, radioresistant Deinococcus proteolyticus type strain (MRP(T)).</title>
        <authorList>
            <person name="Copeland A."/>
            <person name="Zeytun A."/>
            <person name="Yassawong M."/>
            <person name="Nolan M."/>
            <person name="Lucas S."/>
            <person name="Hammon N."/>
            <person name="Deshpande S."/>
            <person name="Cheng J.F."/>
            <person name="Han C."/>
            <person name="Tapia R."/>
            <person name="Goodwin L.A."/>
            <person name="Pitluck S."/>
            <person name="Mavromatis K."/>
            <person name="Liolios K."/>
            <person name="Pagani I."/>
            <person name="Ivanova N."/>
            <person name="Mikhailova N."/>
            <person name="Pati A."/>
            <person name="Chen A."/>
            <person name="Palaniappan K."/>
            <person name="Land M."/>
            <person name="Hauser L."/>
            <person name="Jeffries C.D."/>
            <person name="Brambilla E.M."/>
            <person name="Rohde M."/>
            <person name="Sikorski J."/>
            <person name="Pukall R."/>
            <person name="Goker M."/>
            <person name="Detter J.C."/>
            <person name="Woyke T."/>
            <person name="Bristow J."/>
            <person name="Eisen J.A."/>
            <person name="Markowitz V."/>
            <person name="Hugenholtz P."/>
            <person name="Kyrpides N.C."/>
            <person name="Klenk H.P."/>
            <person name="Lapidus A."/>
        </authorList>
    </citation>
    <scope>NUCLEOTIDE SEQUENCE [LARGE SCALE GENOMIC DNA]</scope>
    <source>
        <strain evidence="3">ATCC 35074 / DSM 20540 / JCM 6276 / NBRC 101906 / NCIMB 13154 / VKM Ac-1939 / CCM 2703 / MRP</strain>
    </source>
</reference>
<dbReference type="OrthoDB" id="9839654at2"/>
<gene>
    <name evidence="2" type="ordered locus">Deipr_1676</name>
</gene>
<keyword evidence="1" id="KW-0732">Signal</keyword>